<keyword evidence="2" id="KW-1185">Reference proteome</keyword>
<dbReference type="EMBL" id="BGPR01024902">
    <property type="protein sequence ID" value="GBN93350.1"/>
    <property type="molecule type" value="Genomic_DNA"/>
</dbReference>
<evidence type="ECO:0000313" key="2">
    <source>
        <dbReference type="Proteomes" id="UP000499080"/>
    </source>
</evidence>
<evidence type="ECO:0000313" key="1">
    <source>
        <dbReference type="EMBL" id="GBN93350.1"/>
    </source>
</evidence>
<organism evidence="1 2">
    <name type="scientific">Araneus ventricosus</name>
    <name type="common">Orbweaver spider</name>
    <name type="synonym">Epeira ventricosa</name>
    <dbReference type="NCBI Taxonomy" id="182803"/>
    <lineage>
        <taxon>Eukaryota</taxon>
        <taxon>Metazoa</taxon>
        <taxon>Ecdysozoa</taxon>
        <taxon>Arthropoda</taxon>
        <taxon>Chelicerata</taxon>
        <taxon>Arachnida</taxon>
        <taxon>Araneae</taxon>
        <taxon>Araneomorphae</taxon>
        <taxon>Entelegynae</taxon>
        <taxon>Araneoidea</taxon>
        <taxon>Araneidae</taxon>
        <taxon>Araneus</taxon>
    </lineage>
</organism>
<sequence length="109" mass="12239">MPFLGLFYVLLYGGAIGDTFILIYSNCRCHTDFLVGEWLLELDIKCLESPISANLIPLRRVWDVLGIRLLLGKVSSDNSRAKDCPCEEIGMSSSFVNSMKRRRLAVLAI</sequence>
<dbReference type="AlphaFoldDB" id="A0A4Y2T0D9"/>
<reference evidence="1 2" key="1">
    <citation type="journal article" date="2019" name="Sci. Rep.">
        <title>Orb-weaving spider Araneus ventricosus genome elucidates the spidroin gene catalogue.</title>
        <authorList>
            <person name="Kono N."/>
            <person name="Nakamura H."/>
            <person name="Ohtoshi R."/>
            <person name="Moran D.A.P."/>
            <person name="Shinohara A."/>
            <person name="Yoshida Y."/>
            <person name="Fujiwara M."/>
            <person name="Mori M."/>
            <person name="Tomita M."/>
            <person name="Arakawa K."/>
        </authorList>
    </citation>
    <scope>NUCLEOTIDE SEQUENCE [LARGE SCALE GENOMIC DNA]</scope>
</reference>
<protein>
    <submittedName>
        <fullName evidence="1">Uncharacterized protein</fullName>
    </submittedName>
</protein>
<comment type="caution">
    <text evidence="1">The sequence shown here is derived from an EMBL/GenBank/DDBJ whole genome shotgun (WGS) entry which is preliminary data.</text>
</comment>
<accession>A0A4Y2T0D9</accession>
<dbReference type="Proteomes" id="UP000499080">
    <property type="component" value="Unassembled WGS sequence"/>
</dbReference>
<gene>
    <name evidence="1" type="ORF">AVEN_4909_1</name>
</gene>
<name>A0A4Y2T0D9_ARAVE</name>
<proteinExistence type="predicted"/>